<sequence>MQDPADLVLEQNHNPLKRQVPVVDPTQEFTDEWLEEFKAPLDLEKARLEPHLRDRVNSGWLSWRKTYNAYLAPDPEKYPFPHADQASEEAVGVIREIAQKESFWKELKTHYSSENNAEVIVQDDVSCVKSIFQLVGHGPFEVLKPIVEELLEKQEKNKQRGAAEFLAGVLAGSKHWPTNKQLELWQWSLPLMKKIFSHTNNDTISIWSSFLEYMFYRKDPRRVQPLVDYLVEEFHSVNFQSESTLEIIKVLCYFRALYEQLGWKFSAWTDEVLRTYWPHIASEHDEVVAYISEMMTFSSKVMWRPNPSVPTTEAFVRESRTAPLDADLMGARGVFHEGRVLELARKFPQWREERLPGVRAFQSTYDRVGVLVCRWLFQMVHDTNAITAFDYILPLMPELFRFTEINDNDDLATRAGLLLNRMCGVIPPRRLIHSVLDQLFQAIQKSPSWRVRLKILPLVQIYYFRQGPLIKDVMISEMMEVICRCLDDEVVEVREMAATTLSAVLRVSPRRSVVALKVTPVSSQRRLCFAQHPRLF</sequence>
<organism evidence="3 4">
    <name type="scientific">Meripilus lineatus</name>
    <dbReference type="NCBI Taxonomy" id="2056292"/>
    <lineage>
        <taxon>Eukaryota</taxon>
        <taxon>Fungi</taxon>
        <taxon>Dikarya</taxon>
        <taxon>Basidiomycota</taxon>
        <taxon>Agaricomycotina</taxon>
        <taxon>Agaricomycetes</taxon>
        <taxon>Polyporales</taxon>
        <taxon>Meripilaceae</taxon>
        <taxon>Meripilus</taxon>
    </lineage>
</organism>
<dbReference type="Pfam" id="PF23096">
    <property type="entry name" value="HEAT_PSME4"/>
    <property type="match status" value="1"/>
</dbReference>
<dbReference type="InterPro" id="IPR035309">
    <property type="entry name" value="PSME4"/>
</dbReference>
<dbReference type="PANTHER" id="PTHR32170:SF3">
    <property type="entry name" value="PROTEASOME ACTIVATOR COMPLEX SUBUNIT 4"/>
    <property type="match status" value="1"/>
</dbReference>
<name>A0AAD5YMZ0_9APHY</name>
<accession>A0AAD5YMZ0</accession>
<reference evidence="3" key="1">
    <citation type="submission" date="2022-07" db="EMBL/GenBank/DDBJ databases">
        <title>Genome Sequence of Physisporinus lineatus.</title>
        <authorList>
            <person name="Buettner E."/>
        </authorList>
    </citation>
    <scope>NUCLEOTIDE SEQUENCE</scope>
    <source>
        <strain evidence="3">VT162</strain>
    </source>
</reference>
<evidence type="ECO:0000313" key="3">
    <source>
        <dbReference type="EMBL" id="KAJ3490476.1"/>
    </source>
</evidence>
<dbReference type="InterPro" id="IPR011989">
    <property type="entry name" value="ARM-like"/>
</dbReference>
<dbReference type="GO" id="GO:0010499">
    <property type="term" value="P:proteasomal ubiquitin-independent protein catabolic process"/>
    <property type="evidence" value="ECO:0007669"/>
    <property type="project" value="TreeGrafter"/>
</dbReference>
<dbReference type="Gene3D" id="1.25.10.10">
    <property type="entry name" value="Leucine-rich Repeat Variant"/>
    <property type="match status" value="1"/>
</dbReference>
<feature type="domain" description="Proteasome activator complex subunit 4-like HEAT repeat-like" evidence="2">
    <location>
        <begin position="57"/>
        <end position="241"/>
    </location>
</feature>
<evidence type="ECO:0000313" key="4">
    <source>
        <dbReference type="Proteomes" id="UP001212997"/>
    </source>
</evidence>
<proteinExistence type="predicted"/>
<comment type="caution">
    <text evidence="3">The sequence shown here is derived from an EMBL/GenBank/DDBJ whole genome shotgun (WGS) entry which is preliminary data.</text>
</comment>
<gene>
    <name evidence="3" type="ORF">NLI96_g1377</name>
</gene>
<dbReference type="PANTHER" id="PTHR32170">
    <property type="entry name" value="PROTEASOME ACTIVATOR COMPLEX SUBUNIT 4"/>
    <property type="match status" value="1"/>
</dbReference>
<comment type="subcellular location">
    <subcellularLocation>
        <location evidence="1">Nucleus speckle</location>
    </subcellularLocation>
</comment>
<keyword evidence="4" id="KW-1185">Reference proteome</keyword>
<dbReference type="Proteomes" id="UP001212997">
    <property type="component" value="Unassembled WGS sequence"/>
</dbReference>
<dbReference type="EMBL" id="JANAWD010000027">
    <property type="protein sequence ID" value="KAJ3490476.1"/>
    <property type="molecule type" value="Genomic_DNA"/>
</dbReference>
<dbReference type="GO" id="GO:0016607">
    <property type="term" value="C:nuclear speck"/>
    <property type="evidence" value="ECO:0007669"/>
    <property type="project" value="UniProtKB-SubCell"/>
</dbReference>
<evidence type="ECO:0000256" key="1">
    <source>
        <dbReference type="ARBA" id="ARBA00004324"/>
    </source>
</evidence>
<protein>
    <recommendedName>
        <fullName evidence="2">Proteasome activator complex subunit 4-like HEAT repeat-like domain-containing protein</fullName>
    </recommendedName>
</protein>
<dbReference type="GO" id="GO:0005829">
    <property type="term" value="C:cytosol"/>
    <property type="evidence" value="ECO:0007669"/>
    <property type="project" value="TreeGrafter"/>
</dbReference>
<evidence type="ECO:0000259" key="2">
    <source>
        <dbReference type="Pfam" id="PF23096"/>
    </source>
</evidence>
<dbReference type="InterPro" id="IPR016024">
    <property type="entry name" value="ARM-type_fold"/>
</dbReference>
<dbReference type="GO" id="GO:0070628">
    <property type="term" value="F:proteasome binding"/>
    <property type="evidence" value="ECO:0007669"/>
    <property type="project" value="InterPro"/>
</dbReference>
<dbReference type="SUPFAM" id="SSF48371">
    <property type="entry name" value="ARM repeat"/>
    <property type="match status" value="1"/>
</dbReference>
<dbReference type="InterPro" id="IPR055455">
    <property type="entry name" value="HEAT_PSME4"/>
</dbReference>
<dbReference type="AlphaFoldDB" id="A0AAD5YMZ0"/>
<dbReference type="GO" id="GO:0016504">
    <property type="term" value="F:peptidase activator activity"/>
    <property type="evidence" value="ECO:0007669"/>
    <property type="project" value="InterPro"/>
</dbReference>